<sequence>MTQLATKNPRFTIIYGLILTAVLFLCFSVGSKVFSILAGPGLSLDTRFIISRLFFWLCFVIILVYVSKAERQRLLLWDDEPYSVGYYILSVIVILLIIVFGSGIIGLTLKRLDLLKFSPTITLMRNMSTPVKLLGIITAGVLEELIFRGYMIPRLKLFFKSGHWPVIISSVIFALGHWGYGTAINVLVPLFIGLVFGYHYYRYRNINILIICHLLIDLNAMFTPDLIKH</sequence>
<dbReference type="EMBL" id="CP042437">
    <property type="protein sequence ID" value="QEC76742.1"/>
    <property type="molecule type" value="Genomic_DNA"/>
</dbReference>
<keyword evidence="3" id="KW-0482">Metalloprotease</keyword>
<keyword evidence="1" id="KW-0812">Transmembrane</keyword>
<keyword evidence="3" id="KW-0645">Protease</keyword>
<gene>
    <name evidence="3" type="ORF">FSB76_12570</name>
</gene>
<dbReference type="InterPro" id="IPR003675">
    <property type="entry name" value="Rce1/LyrA-like_dom"/>
</dbReference>
<evidence type="ECO:0000256" key="1">
    <source>
        <dbReference type="SAM" id="Phobius"/>
    </source>
</evidence>
<feature type="transmembrane region" description="Helical" evidence="1">
    <location>
        <begin position="182"/>
        <end position="201"/>
    </location>
</feature>
<protein>
    <submittedName>
        <fullName evidence="3">CPBP family intramembrane metalloprotease</fullName>
    </submittedName>
</protein>
<name>A0A5B8W1H7_9SPHI</name>
<keyword evidence="1" id="KW-1133">Transmembrane helix</keyword>
<dbReference type="OrthoDB" id="9779573at2"/>
<dbReference type="PANTHER" id="PTHR43592">
    <property type="entry name" value="CAAX AMINO TERMINAL PROTEASE"/>
    <property type="match status" value="1"/>
</dbReference>
<proteinExistence type="predicted"/>
<feature type="transmembrane region" description="Helical" evidence="1">
    <location>
        <begin position="129"/>
        <end position="150"/>
    </location>
</feature>
<reference evidence="3 4" key="1">
    <citation type="journal article" date="2013" name="J. Microbiol.">
        <title>Mucilaginibacter ginsenosidivorax sp. nov., with ginsenoside converting activity isolated from sediment.</title>
        <authorList>
            <person name="Kim J.K."/>
            <person name="Choi T.E."/>
            <person name="Liu Q.M."/>
            <person name="Park H.Y."/>
            <person name="Yi T.H."/>
            <person name="Yoon M.H."/>
            <person name="Kim S.C."/>
            <person name="Im W.T."/>
        </authorList>
    </citation>
    <scope>NUCLEOTIDE SEQUENCE [LARGE SCALE GENOMIC DNA]</scope>
    <source>
        <strain evidence="3 4">KHI28</strain>
    </source>
</reference>
<dbReference type="RefSeq" id="WP_147053911.1">
    <property type="nucleotide sequence ID" value="NZ_CP042437.1"/>
</dbReference>
<feature type="transmembrane region" description="Helical" evidence="1">
    <location>
        <begin position="208"/>
        <end position="227"/>
    </location>
</feature>
<keyword evidence="1" id="KW-0472">Membrane</keyword>
<dbReference type="GO" id="GO:0080120">
    <property type="term" value="P:CAAX-box protein maturation"/>
    <property type="evidence" value="ECO:0007669"/>
    <property type="project" value="UniProtKB-ARBA"/>
</dbReference>
<dbReference type="GO" id="GO:0008237">
    <property type="term" value="F:metallopeptidase activity"/>
    <property type="evidence" value="ECO:0007669"/>
    <property type="project" value="UniProtKB-KW"/>
</dbReference>
<organism evidence="3 4">
    <name type="scientific">Mucilaginibacter ginsenosidivorax</name>
    <dbReference type="NCBI Taxonomy" id="862126"/>
    <lineage>
        <taxon>Bacteria</taxon>
        <taxon>Pseudomonadati</taxon>
        <taxon>Bacteroidota</taxon>
        <taxon>Sphingobacteriia</taxon>
        <taxon>Sphingobacteriales</taxon>
        <taxon>Sphingobacteriaceae</taxon>
        <taxon>Mucilaginibacter</taxon>
    </lineage>
</organism>
<feature type="transmembrane region" description="Helical" evidence="1">
    <location>
        <begin position="12"/>
        <end position="37"/>
    </location>
</feature>
<dbReference type="KEGG" id="mgk:FSB76_12570"/>
<dbReference type="GO" id="GO:0006508">
    <property type="term" value="P:proteolysis"/>
    <property type="evidence" value="ECO:0007669"/>
    <property type="project" value="UniProtKB-KW"/>
</dbReference>
<dbReference type="Pfam" id="PF02517">
    <property type="entry name" value="Rce1-like"/>
    <property type="match status" value="1"/>
</dbReference>
<evidence type="ECO:0000259" key="2">
    <source>
        <dbReference type="Pfam" id="PF02517"/>
    </source>
</evidence>
<dbReference type="PANTHER" id="PTHR43592:SF15">
    <property type="entry name" value="CAAX AMINO TERMINAL PROTEASE FAMILY PROTEIN"/>
    <property type="match status" value="1"/>
</dbReference>
<feature type="domain" description="CAAX prenyl protease 2/Lysostaphin resistance protein A-like" evidence="2">
    <location>
        <begin position="132"/>
        <end position="218"/>
    </location>
</feature>
<dbReference type="AlphaFoldDB" id="A0A5B8W1H7"/>
<dbReference type="GO" id="GO:0004175">
    <property type="term" value="F:endopeptidase activity"/>
    <property type="evidence" value="ECO:0007669"/>
    <property type="project" value="UniProtKB-ARBA"/>
</dbReference>
<dbReference type="Proteomes" id="UP000321362">
    <property type="component" value="Chromosome"/>
</dbReference>
<keyword evidence="3" id="KW-0378">Hydrolase</keyword>
<evidence type="ECO:0000313" key="3">
    <source>
        <dbReference type="EMBL" id="QEC76742.1"/>
    </source>
</evidence>
<feature type="transmembrane region" description="Helical" evidence="1">
    <location>
        <begin position="86"/>
        <end position="109"/>
    </location>
</feature>
<accession>A0A5B8W1H7</accession>
<evidence type="ECO:0000313" key="4">
    <source>
        <dbReference type="Proteomes" id="UP000321362"/>
    </source>
</evidence>
<keyword evidence="4" id="KW-1185">Reference proteome</keyword>
<feature type="transmembrane region" description="Helical" evidence="1">
    <location>
        <begin position="49"/>
        <end position="66"/>
    </location>
</feature>